<accession>A0A5P8FJA9</accession>
<gene>
    <name evidence="3" type="ORF">EEW87_001985</name>
</gene>
<feature type="transmembrane region" description="Helical" evidence="2">
    <location>
        <begin position="105"/>
        <end position="128"/>
    </location>
</feature>
<evidence type="ECO:0000256" key="2">
    <source>
        <dbReference type="SAM" id="Phobius"/>
    </source>
</evidence>
<keyword evidence="2" id="KW-0812">Transmembrane</keyword>
<dbReference type="RefSeq" id="WP_148041548.1">
    <property type="nucleotide sequence ID" value="NZ_CAJFZZ010000039.1"/>
</dbReference>
<reference evidence="3 4" key="1">
    <citation type="submission" date="2019-09" db="EMBL/GenBank/DDBJ databases">
        <title>Complete Genome Sequence of Janibacter melonis M714 with both human health impact and industrial applications.</title>
        <authorList>
            <person name="Jin M."/>
            <person name="Zhao Q.R."/>
        </authorList>
    </citation>
    <scope>NUCLEOTIDE SEQUENCE [LARGE SCALE GENOMIC DNA]</scope>
    <source>
        <strain evidence="3 4">M714</strain>
    </source>
</reference>
<feature type="transmembrane region" description="Helical" evidence="2">
    <location>
        <begin position="79"/>
        <end position="99"/>
    </location>
</feature>
<organism evidence="3 4">
    <name type="scientific">Janibacter melonis</name>
    <dbReference type="NCBI Taxonomy" id="262209"/>
    <lineage>
        <taxon>Bacteria</taxon>
        <taxon>Bacillati</taxon>
        <taxon>Actinomycetota</taxon>
        <taxon>Actinomycetes</taxon>
        <taxon>Micrococcales</taxon>
        <taxon>Intrasporangiaceae</taxon>
        <taxon>Janibacter</taxon>
    </lineage>
</organism>
<dbReference type="EMBL" id="CP044548">
    <property type="protein sequence ID" value="QFQ29358.2"/>
    <property type="molecule type" value="Genomic_DNA"/>
</dbReference>
<evidence type="ECO:0000313" key="4">
    <source>
        <dbReference type="Proteomes" id="UP000271708"/>
    </source>
</evidence>
<name>A0A5P8FJA9_9MICO</name>
<keyword evidence="2" id="KW-1133">Transmembrane helix</keyword>
<dbReference type="AlphaFoldDB" id="A0A5P8FJA9"/>
<feature type="transmembrane region" description="Helical" evidence="2">
    <location>
        <begin position="51"/>
        <end position="72"/>
    </location>
</feature>
<protein>
    <submittedName>
        <fullName evidence="3">Uncharacterized protein</fullName>
    </submittedName>
</protein>
<sequence length="140" mass="14607">MNQSSSTPEPGDTSAHDQMGEGRTATVAQRALVVALVALLSVSASTEDQELSGGGPIALAAVTLGFVISYFFPRLLLRIATIVGALTLTSLPIVLPFFIFSSNPVLVDLRASLCVAALTGGCCAGYVLRRGRRDGDWTLP</sequence>
<evidence type="ECO:0000256" key="1">
    <source>
        <dbReference type="SAM" id="MobiDB-lite"/>
    </source>
</evidence>
<evidence type="ECO:0000313" key="3">
    <source>
        <dbReference type="EMBL" id="QFQ29358.2"/>
    </source>
</evidence>
<dbReference type="GeneID" id="59163209"/>
<proteinExistence type="predicted"/>
<feature type="region of interest" description="Disordered" evidence="1">
    <location>
        <begin position="1"/>
        <end position="20"/>
    </location>
</feature>
<dbReference type="KEGG" id="jme:EEW87_001985"/>
<dbReference type="Proteomes" id="UP000271708">
    <property type="component" value="Chromosome"/>
</dbReference>
<keyword evidence="2" id="KW-0472">Membrane</keyword>